<organism evidence="2 3">
    <name type="scientific">Elysia crispata</name>
    <name type="common">lettuce slug</name>
    <dbReference type="NCBI Taxonomy" id="231223"/>
    <lineage>
        <taxon>Eukaryota</taxon>
        <taxon>Metazoa</taxon>
        <taxon>Spiralia</taxon>
        <taxon>Lophotrochozoa</taxon>
        <taxon>Mollusca</taxon>
        <taxon>Gastropoda</taxon>
        <taxon>Heterobranchia</taxon>
        <taxon>Euthyneura</taxon>
        <taxon>Panpulmonata</taxon>
        <taxon>Sacoglossa</taxon>
        <taxon>Placobranchoidea</taxon>
        <taxon>Plakobranchidae</taxon>
        <taxon>Elysia</taxon>
    </lineage>
</organism>
<feature type="region of interest" description="Disordered" evidence="1">
    <location>
        <begin position="19"/>
        <end position="51"/>
    </location>
</feature>
<proteinExistence type="predicted"/>
<evidence type="ECO:0000313" key="2">
    <source>
        <dbReference type="EMBL" id="KAK3756610.1"/>
    </source>
</evidence>
<dbReference type="EMBL" id="JAWDGP010005492">
    <property type="protein sequence ID" value="KAK3756610.1"/>
    <property type="molecule type" value="Genomic_DNA"/>
</dbReference>
<name>A0AAE0YTF2_9GAST</name>
<reference evidence="2" key="1">
    <citation type="journal article" date="2023" name="G3 (Bethesda)">
        <title>A reference genome for the long-term kleptoplast-retaining sea slug Elysia crispata morphotype clarki.</title>
        <authorList>
            <person name="Eastman K.E."/>
            <person name="Pendleton A.L."/>
            <person name="Shaikh M.A."/>
            <person name="Suttiyut T."/>
            <person name="Ogas R."/>
            <person name="Tomko P."/>
            <person name="Gavelis G."/>
            <person name="Widhalm J.R."/>
            <person name="Wisecaver J.H."/>
        </authorList>
    </citation>
    <scope>NUCLEOTIDE SEQUENCE</scope>
    <source>
        <strain evidence="2">ECLA1</strain>
    </source>
</reference>
<accession>A0AAE0YTF2</accession>
<sequence length="128" mass="13568">MYETEQKLLRRQMVVGSDPCQVGHAERSRPKLPPLKSRKPRSAVSEASFRSGGKNFHLQAISDCLVSTAISDCLVSTAISDCLVSTAISDCLASTAISDCLVSTAISDCLVSTVISYLCCGARLALSP</sequence>
<protein>
    <submittedName>
        <fullName evidence="2">Uncharacterized protein</fullName>
    </submittedName>
</protein>
<evidence type="ECO:0000313" key="3">
    <source>
        <dbReference type="Proteomes" id="UP001283361"/>
    </source>
</evidence>
<dbReference type="Proteomes" id="UP001283361">
    <property type="component" value="Unassembled WGS sequence"/>
</dbReference>
<evidence type="ECO:0000256" key="1">
    <source>
        <dbReference type="SAM" id="MobiDB-lite"/>
    </source>
</evidence>
<keyword evidence="3" id="KW-1185">Reference proteome</keyword>
<gene>
    <name evidence="2" type="ORF">RRG08_045122</name>
</gene>
<dbReference type="AlphaFoldDB" id="A0AAE0YTF2"/>
<comment type="caution">
    <text evidence="2">The sequence shown here is derived from an EMBL/GenBank/DDBJ whole genome shotgun (WGS) entry which is preliminary data.</text>
</comment>